<evidence type="ECO:0000313" key="3">
    <source>
        <dbReference type="EMBL" id="ORY86529.1"/>
    </source>
</evidence>
<keyword evidence="1" id="KW-1133">Transmembrane helix</keyword>
<gene>
    <name evidence="3" type="ORF">LY90DRAFT_663180</name>
</gene>
<feature type="signal peptide" evidence="2">
    <location>
        <begin position="1"/>
        <end position="22"/>
    </location>
</feature>
<name>A0A1Y2FRG4_9FUNG</name>
<sequence length="211" mass="22962">MKTLNFLFVMVICLMAVSHVNATYYIIKTFENYGTGNAKEGELDEKGTKRVECFAGLVGSKINKPDAIFYKADGKDKNGNVKTINSRRNTAVAISEKLGVKAEEIEGGTTQLPTLKSSILDASNIQNALFVWSDKDKATELATALGATNAPAEFNKENYGTIWVIEGTDLKEVTMDCDGLSNSESGASKLYYSVMTIAIAVGAYLCLLYMY</sequence>
<comment type="caution">
    <text evidence="3">The sequence shown here is derived from an EMBL/GenBank/DDBJ whole genome shotgun (WGS) entry which is preliminary data.</text>
</comment>
<feature type="chain" id="PRO_5012643843" evidence="2">
    <location>
        <begin position="23"/>
        <end position="211"/>
    </location>
</feature>
<dbReference type="OrthoDB" id="2143825at2759"/>
<keyword evidence="2" id="KW-0732">Signal</keyword>
<evidence type="ECO:0000256" key="2">
    <source>
        <dbReference type="SAM" id="SignalP"/>
    </source>
</evidence>
<dbReference type="Proteomes" id="UP000193920">
    <property type="component" value="Unassembled WGS sequence"/>
</dbReference>
<protein>
    <submittedName>
        <fullName evidence="3">Uncharacterized protein</fullName>
    </submittedName>
</protein>
<organism evidence="3 4">
    <name type="scientific">Neocallimastix californiae</name>
    <dbReference type="NCBI Taxonomy" id="1754190"/>
    <lineage>
        <taxon>Eukaryota</taxon>
        <taxon>Fungi</taxon>
        <taxon>Fungi incertae sedis</taxon>
        <taxon>Chytridiomycota</taxon>
        <taxon>Chytridiomycota incertae sedis</taxon>
        <taxon>Neocallimastigomycetes</taxon>
        <taxon>Neocallimastigales</taxon>
        <taxon>Neocallimastigaceae</taxon>
        <taxon>Neocallimastix</taxon>
    </lineage>
</organism>
<keyword evidence="1" id="KW-0472">Membrane</keyword>
<dbReference type="EMBL" id="MCOG01000002">
    <property type="protein sequence ID" value="ORY86529.1"/>
    <property type="molecule type" value="Genomic_DNA"/>
</dbReference>
<evidence type="ECO:0000313" key="4">
    <source>
        <dbReference type="Proteomes" id="UP000193920"/>
    </source>
</evidence>
<keyword evidence="4" id="KW-1185">Reference proteome</keyword>
<dbReference type="AlphaFoldDB" id="A0A1Y2FRG4"/>
<proteinExistence type="predicted"/>
<accession>A0A1Y2FRG4</accession>
<evidence type="ECO:0000256" key="1">
    <source>
        <dbReference type="SAM" id="Phobius"/>
    </source>
</evidence>
<feature type="transmembrane region" description="Helical" evidence="1">
    <location>
        <begin position="190"/>
        <end position="210"/>
    </location>
</feature>
<reference evidence="3 4" key="1">
    <citation type="submission" date="2016-08" db="EMBL/GenBank/DDBJ databases">
        <title>A Parts List for Fungal Cellulosomes Revealed by Comparative Genomics.</title>
        <authorList>
            <consortium name="DOE Joint Genome Institute"/>
            <person name="Haitjema C.H."/>
            <person name="Gilmore S.P."/>
            <person name="Henske J.K."/>
            <person name="Solomon K.V."/>
            <person name="De Groot R."/>
            <person name="Kuo A."/>
            <person name="Mondo S.J."/>
            <person name="Salamov A.A."/>
            <person name="Labutti K."/>
            <person name="Zhao Z."/>
            <person name="Chiniquy J."/>
            <person name="Barry K."/>
            <person name="Brewer H.M."/>
            <person name="Purvine S.O."/>
            <person name="Wright A.T."/>
            <person name="Boxma B."/>
            <person name="Van Alen T."/>
            <person name="Hackstein J.H."/>
            <person name="Baker S.E."/>
            <person name="Grigoriev I.V."/>
            <person name="O'Malley M.A."/>
        </authorList>
    </citation>
    <scope>NUCLEOTIDE SEQUENCE [LARGE SCALE GENOMIC DNA]</scope>
    <source>
        <strain evidence="3 4">G1</strain>
    </source>
</reference>
<keyword evidence="1" id="KW-0812">Transmembrane</keyword>